<dbReference type="CDD" id="cd13944">
    <property type="entry name" value="lytB_ispH"/>
    <property type="match status" value="1"/>
</dbReference>
<feature type="domain" description="Fructose-1-6-bisphosphatase class 1 C-terminal" evidence="13">
    <location>
        <begin position="240"/>
        <end position="361"/>
    </location>
</feature>
<evidence type="ECO:0000256" key="8">
    <source>
        <dbReference type="ARBA" id="ARBA00023277"/>
    </source>
</evidence>
<dbReference type="GO" id="GO:0019288">
    <property type="term" value="P:isopentenyl diphosphate biosynthetic process, methylerythritol 4-phosphate pathway"/>
    <property type="evidence" value="ECO:0007669"/>
    <property type="project" value="InterPro"/>
</dbReference>
<dbReference type="InterPro" id="IPR003451">
    <property type="entry name" value="LytB/IspH"/>
</dbReference>
<proteinExistence type="inferred from homology"/>
<feature type="signal peptide" evidence="11">
    <location>
        <begin position="1"/>
        <end position="19"/>
    </location>
</feature>
<dbReference type="Pfam" id="PF02401">
    <property type="entry name" value="LYTB"/>
    <property type="match status" value="1"/>
</dbReference>
<evidence type="ECO:0000256" key="6">
    <source>
        <dbReference type="ARBA" id="ARBA00023004"/>
    </source>
</evidence>
<dbReference type="NCBIfam" id="TIGR00216">
    <property type="entry name" value="ispH_lytB"/>
    <property type="match status" value="1"/>
</dbReference>
<keyword evidence="6" id="KW-0408">Iron</keyword>
<keyword evidence="5" id="KW-0378">Hydrolase</keyword>
<dbReference type="Pfam" id="PF18913">
    <property type="entry name" value="FBPase_C"/>
    <property type="match status" value="1"/>
</dbReference>
<dbReference type="GO" id="GO:0050992">
    <property type="term" value="P:dimethylallyl diphosphate biosynthetic process"/>
    <property type="evidence" value="ECO:0007669"/>
    <property type="project" value="InterPro"/>
</dbReference>
<dbReference type="EMBL" id="CDMZ01000033">
    <property type="protein sequence ID" value="CEM04985.1"/>
    <property type="molecule type" value="Genomic_DNA"/>
</dbReference>
<evidence type="ECO:0000256" key="5">
    <source>
        <dbReference type="ARBA" id="ARBA00022801"/>
    </source>
</evidence>
<dbReference type="GO" id="GO:0051539">
    <property type="term" value="F:4 iron, 4 sulfur cluster binding"/>
    <property type="evidence" value="ECO:0007669"/>
    <property type="project" value="UniProtKB-KW"/>
</dbReference>
<dbReference type="AlphaFoldDB" id="A0A0G4EZN2"/>
<feature type="domain" description="Fructose-1-6-bisphosphatase class I N-terminal" evidence="12">
    <location>
        <begin position="67"/>
        <end position="223"/>
    </location>
</feature>
<dbReference type="PANTHER" id="PTHR30426:SF0">
    <property type="entry name" value="4-HYDROXY-3-METHYLBUT-2-ENYL DIPHOSPHATE REDUCTASE"/>
    <property type="match status" value="1"/>
</dbReference>
<keyword evidence="7" id="KW-0411">Iron-sulfur</keyword>
<dbReference type="GO" id="GO:0005975">
    <property type="term" value="P:carbohydrate metabolic process"/>
    <property type="evidence" value="ECO:0007669"/>
    <property type="project" value="InterPro"/>
</dbReference>
<evidence type="ECO:0000256" key="1">
    <source>
        <dbReference type="ARBA" id="ARBA00001966"/>
    </source>
</evidence>
<dbReference type="Gene3D" id="3.40.190.80">
    <property type="match status" value="1"/>
</dbReference>
<dbReference type="HAMAP" id="MF_00191">
    <property type="entry name" value="IspH"/>
    <property type="match status" value="1"/>
</dbReference>
<reference evidence="14" key="1">
    <citation type="submission" date="2014-11" db="EMBL/GenBank/DDBJ databases">
        <authorList>
            <person name="Otto D Thomas"/>
            <person name="Naeem Raeece"/>
        </authorList>
    </citation>
    <scope>NUCLEOTIDE SEQUENCE</scope>
</reference>
<accession>A0A0G4EZN2</accession>
<dbReference type="Gene3D" id="3.40.1010.20">
    <property type="entry name" value="4-hydroxy-3-methylbut-2-enyl diphosphate reductase, catalytic domain"/>
    <property type="match status" value="2"/>
</dbReference>
<comment type="similarity">
    <text evidence="9">Belongs to the IspH family.</text>
</comment>
<evidence type="ECO:0000256" key="7">
    <source>
        <dbReference type="ARBA" id="ARBA00023014"/>
    </source>
</evidence>
<dbReference type="InterPro" id="IPR044015">
    <property type="entry name" value="FBPase_C_dom"/>
</dbReference>
<dbReference type="VEuPathDB" id="CryptoDB:Cvel_2579"/>
<dbReference type="PRINTS" id="PR01958">
    <property type="entry name" value="S17BPHPHTASE"/>
</dbReference>
<keyword evidence="11" id="KW-0732">Signal</keyword>
<organism evidence="14">
    <name type="scientific">Chromera velia CCMP2878</name>
    <dbReference type="NCBI Taxonomy" id="1169474"/>
    <lineage>
        <taxon>Eukaryota</taxon>
        <taxon>Sar</taxon>
        <taxon>Alveolata</taxon>
        <taxon>Colpodellida</taxon>
        <taxon>Chromeraceae</taxon>
        <taxon>Chromera</taxon>
    </lineage>
</organism>
<name>A0A0G4EZN2_9ALVE</name>
<dbReference type="InterPro" id="IPR000146">
    <property type="entry name" value="FBPase_class-1"/>
</dbReference>
<evidence type="ECO:0000259" key="13">
    <source>
        <dbReference type="Pfam" id="PF18913"/>
    </source>
</evidence>
<dbReference type="GO" id="GO:0016791">
    <property type="term" value="F:phosphatase activity"/>
    <property type="evidence" value="ECO:0007669"/>
    <property type="project" value="InterPro"/>
</dbReference>
<keyword evidence="8" id="KW-0119">Carbohydrate metabolism</keyword>
<evidence type="ECO:0000256" key="11">
    <source>
        <dbReference type="SAM" id="SignalP"/>
    </source>
</evidence>
<evidence type="ECO:0000256" key="10">
    <source>
        <dbReference type="ARBA" id="ARBA00047177"/>
    </source>
</evidence>
<feature type="chain" id="PRO_5002565382" description="4-hydroxy-3-methylbut-2-enyl diphosphate reductase" evidence="11">
    <location>
        <begin position="20"/>
        <end position="730"/>
    </location>
</feature>
<evidence type="ECO:0000256" key="9">
    <source>
        <dbReference type="ARBA" id="ARBA00046335"/>
    </source>
</evidence>
<keyword evidence="3" id="KW-0004">4Fe-4S</keyword>
<dbReference type="GO" id="GO:0046872">
    <property type="term" value="F:metal ion binding"/>
    <property type="evidence" value="ECO:0007669"/>
    <property type="project" value="UniProtKB-KW"/>
</dbReference>
<dbReference type="HAMAP" id="MF_01855">
    <property type="entry name" value="FBPase_class1"/>
    <property type="match status" value="1"/>
</dbReference>
<gene>
    <name evidence="14" type="ORF">Cvel_2579</name>
</gene>
<evidence type="ECO:0000259" key="12">
    <source>
        <dbReference type="Pfam" id="PF00316"/>
    </source>
</evidence>
<dbReference type="Pfam" id="PF00316">
    <property type="entry name" value="FBPase"/>
    <property type="match status" value="1"/>
</dbReference>
<dbReference type="SUPFAM" id="SSF56655">
    <property type="entry name" value="Carbohydrate phosphatase"/>
    <property type="match status" value="1"/>
</dbReference>
<dbReference type="InterPro" id="IPR033391">
    <property type="entry name" value="FBPase_N"/>
</dbReference>
<protein>
    <recommendedName>
        <fullName evidence="10">4-hydroxy-3-methylbut-2-enyl diphosphate reductase</fullName>
        <ecNumber evidence="10">1.17.7.4</ecNumber>
    </recommendedName>
</protein>
<dbReference type="InterPro" id="IPR023079">
    <property type="entry name" value="SBPase"/>
</dbReference>
<comment type="similarity">
    <text evidence="2">Belongs to the FBPase class 1 family.</text>
</comment>
<keyword evidence="4" id="KW-0479">Metal-binding</keyword>
<evidence type="ECO:0000256" key="4">
    <source>
        <dbReference type="ARBA" id="ARBA00022723"/>
    </source>
</evidence>
<dbReference type="EC" id="1.17.7.4" evidence="10"/>
<dbReference type="CDD" id="cd00354">
    <property type="entry name" value="FBPase"/>
    <property type="match status" value="1"/>
</dbReference>
<sequence>MQAVFSFLTVVLSLEGLLASAFQLRFQGGSFQRSQPLRRASHLSSLDLYGPETIQTQRLETVHEWLDSNNVDPKLRKVVNGILEAVKLISYKVRTASCDKTACFNELGDNQLAIDVLANDILMANLASSGVVAVASSEEEPVEKRMGGNDYSVAFDPLDGSSIVDADFAVGTIFGIWPSQQLRGVTGREMSAAGMAVYGPRTMVTLAIDGVPGAHEFTLRDDLSGQHGYFVHSNEIAALEEGKLFSPGNLRATQDNKGYKSLVDFWMQNKYTLRYTGGFVPDVNQLLVKGRGVFVTPSSPQFPSKLKLLYEAAPLAYVIEKAGGASSNGLFSLLDLPVSGGLNDKTQVAMGSKEEVKRFNMLVGPERDGMNKKVTVGGDVVKSAEAEEELQLNVATKSSNAEGGIKLMLAAPRGFCEGVTRAIDTVEAAIKIWGAPVYVKHEIVHNQIVCDRLREKGAIFIEDLADVPEGAKVIYSAHGIPPEVRQQAADRQLYEVDATCPLVTKVHVYVKKAAAKGENIVLIGHKKHVEIQGVVAEAPEQTTVLETPEDVDKLPFGPDDKIFYATQTTLSMDDCAEILGALLKKFPQSKTIPSGSICYATTNRQNALKAFVEDTDLTIVVGHHTSSNSNRLREVATNRGVNAHLVNCADDVKPEWLEGVKRVSLTAGASTPEDIVQGVIDKLMAYGVSSVEEVVDVEENVNWKLPRNLQKIVNEQNKEGAGEMKETVQA</sequence>
<evidence type="ECO:0000313" key="14">
    <source>
        <dbReference type="EMBL" id="CEM04985.1"/>
    </source>
</evidence>
<dbReference type="Gene3D" id="3.40.50.11270">
    <property type="match status" value="1"/>
</dbReference>
<dbReference type="PANTHER" id="PTHR30426">
    <property type="entry name" value="4-HYDROXY-3-METHYLBUT-2-ENYL DIPHOSPHATE REDUCTASE"/>
    <property type="match status" value="1"/>
</dbReference>
<comment type="cofactor">
    <cofactor evidence="1">
        <name>[4Fe-4S] cluster</name>
        <dbReference type="ChEBI" id="CHEBI:49883"/>
    </cofactor>
</comment>
<dbReference type="GO" id="GO:0051745">
    <property type="term" value="F:4-hydroxy-3-methylbut-2-enyl diphosphate reductase activity"/>
    <property type="evidence" value="ECO:0007669"/>
    <property type="project" value="UniProtKB-EC"/>
</dbReference>
<evidence type="ECO:0000256" key="2">
    <source>
        <dbReference type="ARBA" id="ARBA00010941"/>
    </source>
</evidence>
<evidence type="ECO:0000256" key="3">
    <source>
        <dbReference type="ARBA" id="ARBA00022485"/>
    </source>
</evidence>
<dbReference type="NCBIfam" id="NF002190">
    <property type="entry name" value="PRK01045.1-4"/>
    <property type="match status" value="1"/>
</dbReference>
<dbReference type="Gene3D" id="3.30.540.10">
    <property type="entry name" value="Fructose-1,6-Bisphosphatase, subunit A, domain 1"/>
    <property type="match status" value="1"/>
</dbReference>